<accession>A0A841GRZ8</accession>
<dbReference type="InterPro" id="IPR051603">
    <property type="entry name" value="Zinc-ADH_QOR/CCCR"/>
</dbReference>
<dbReference type="SUPFAM" id="SSF51735">
    <property type="entry name" value="NAD(P)-binding Rossmann-fold domains"/>
    <property type="match status" value="1"/>
</dbReference>
<reference evidence="3 4" key="1">
    <citation type="submission" date="2020-08" db="EMBL/GenBank/DDBJ databases">
        <title>Genomic Encyclopedia of Type Strains, Phase IV (KMG-IV): sequencing the most valuable type-strain genomes for metagenomic binning, comparative biology and taxonomic classification.</title>
        <authorList>
            <person name="Goeker M."/>
        </authorList>
    </citation>
    <scope>NUCLEOTIDE SEQUENCE [LARGE SCALE GENOMIC DNA]</scope>
    <source>
        <strain evidence="3 4">DSM 29007</strain>
    </source>
</reference>
<dbReference type="SUPFAM" id="SSF50129">
    <property type="entry name" value="GroES-like"/>
    <property type="match status" value="1"/>
</dbReference>
<evidence type="ECO:0000256" key="1">
    <source>
        <dbReference type="ARBA" id="ARBA00022857"/>
    </source>
</evidence>
<dbReference type="Gene3D" id="3.90.180.10">
    <property type="entry name" value="Medium-chain alcohol dehydrogenases, catalytic domain"/>
    <property type="match status" value="1"/>
</dbReference>
<dbReference type="GO" id="GO:0016491">
    <property type="term" value="F:oxidoreductase activity"/>
    <property type="evidence" value="ECO:0007669"/>
    <property type="project" value="InterPro"/>
</dbReference>
<sequence length="311" mass="31755">MMKAVVLPDFDSAPELRRIPVPEPVEGEVRVRVHAASINGFDVSVAAGRAKGMMEHRFPVVLGKDFAGTVESVGAGVAAFSAGDRVFGVVTKPYLGDGSLGEFVTVPVAVGIARLPDTISFETGGALGLAGTTARLAVDAAELSAGQTVLIAGATGGVGTIAVQLAAQAGARVIATAHGDEERRLVSDLGAAEVVDYREDLRAQIRAVHPEGIDTVLHFAGDPGAVLPLVRAGGRLASTLIMSADQIPSGTVTVKAIYAVPAAELLDGLADAVASASLTIPVQRAYALEEVPAALRDFARGVLGKLAITVR</sequence>
<name>A0A841GRZ8_9BACT</name>
<protein>
    <submittedName>
        <fullName evidence="3">NADPH:quinone reductase-like Zn-dependent oxidoreductase</fullName>
    </submittedName>
</protein>
<dbReference type="Pfam" id="PF08240">
    <property type="entry name" value="ADH_N"/>
    <property type="match status" value="1"/>
</dbReference>
<keyword evidence="4" id="KW-1185">Reference proteome</keyword>
<dbReference type="PANTHER" id="PTHR44154">
    <property type="entry name" value="QUINONE OXIDOREDUCTASE"/>
    <property type="match status" value="1"/>
</dbReference>
<dbReference type="InterPro" id="IPR013154">
    <property type="entry name" value="ADH-like_N"/>
</dbReference>
<dbReference type="InterPro" id="IPR011032">
    <property type="entry name" value="GroES-like_sf"/>
</dbReference>
<comment type="caution">
    <text evidence="3">The sequence shown here is derived from an EMBL/GenBank/DDBJ whole genome shotgun (WGS) entry which is preliminary data.</text>
</comment>
<dbReference type="InterPro" id="IPR013149">
    <property type="entry name" value="ADH-like_C"/>
</dbReference>
<dbReference type="InterPro" id="IPR020843">
    <property type="entry name" value="ER"/>
</dbReference>
<dbReference type="Pfam" id="PF00107">
    <property type="entry name" value="ADH_zinc_N"/>
    <property type="match status" value="1"/>
</dbReference>
<dbReference type="CDD" id="cd05289">
    <property type="entry name" value="MDR_like_2"/>
    <property type="match status" value="1"/>
</dbReference>
<dbReference type="AlphaFoldDB" id="A0A841GRZ8"/>
<organism evidence="3 4">
    <name type="scientific">Longimicrobium terrae</name>
    <dbReference type="NCBI Taxonomy" id="1639882"/>
    <lineage>
        <taxon>Bacteria</taxon>
        <taxon>Pseudomonadati</taxon>
        <taxon>Gemmatimonadota</taxon>
        <taxon>Longimicrobiia</taxon>
        <taxon>Longimicrobiales</taxon>
        <taxon>Longimicrobiaceae</taxon>
        <taxon>Longimicrobium</taxon>
    </lineage>
</organism>
<proteinExistence type="predicted"/>
<evidence type="ECO:0000313" key="4">
    <source>
        <dbReference type="Proteomes" id="UP000582837"/>
    </source>
</evidence>
<dbReference type="EMBL" id="JACHIA010000004">
    <property type="protein sequence ID" value="MBB6070432.1"/>
    <property type="molecule type" value="Genomic_DNA"/>
</dbReference>
<dbReference type="SMART" id="SM00829">
    <property type="entry name" value="PKS_ER"/>
    <property type="match status" value="1"/>
</dbReference>
<evidence type="ECO:0000259" key="2">
    <source>
        <dbReference type="SMART" id="SM00829"/>
    </source>
</evidence>
<dbReference type="PANTHER" id="PTHR44154:SF1">
    <property type="entry name" value="QUINONE OXIDOREDUCTASE"/>
    <property type="match status" value="1"/>
</dbReference>
<dbReference type="Gene3D" id="3.40.50.720">
    <property type="entry name" value="NAD(P)-binding Rossmann-like Domain"/>
    <property type="match status" value="1"/>
</dbReference>
<keyword evidence="1" id="KW-0521">NADP</keyword>
<dbReference type="InterPro" id="IPR036291">
    <property type="entry name" value="NAD(P)-bd_dom_sf"/>
</dbReference>
<dbReference type="Proteomes" id="UP000582837">
    <property type="component" value="Unassembled WGS sequence"/>
</dbReference>
<evidence type="ECO:0000313" key="3">
    <source>
        <dbReference type="EMBL" id="MBB6070432.1"/>
    </source>
</evidence>
<gene>
    <name evidence="3" type="ORF">HNQ61_002051</name>
</gene>
<dbReference type="RefSeq" id="WP_205761696.1">
    <property type="nucleotide sequence ID" value="NZ_JABDTL010000001.1"/>
</dbReference>
<feature type="domain" description="Enoyl reductase (ER)" evidence="2">
    <location>
        <begin position="9"/>
        <end position="308"/>
    </location>
</feature>